<dbReference type="GO" id="GO:0005886">
    <property type="term" value="C:plasma membrane"/>
    <property type="evidence" value="ECO:0000318"/>
    <property type="project" value="GO_Central"/>
</dbReference>
<dbReference type="PROSITE" id="PS50011">
    <property type="entry name" value="PROTEIN_KINASE_DOM"/>
    <property type="match status" value="1"/>
</dbReference>
<dbReference type="InParanoid" id="T1G000"/>
<keyword evidence="2 3" id="KW-0067">ATP-binding</keyword>
<dbReference type="GeneID" id="20214398"/>
<keyword evidence="7" id="KW-1185">Reference proteome</keyword>
<dbReference type="CTD" id="20214398"/>
<evidence type="ECO:0000313" key="6">
    <source>
        <dbReference type="EnsemblMetazoa" id="HelroP69928"/>
    </source>
</evidence>
<dbReference type="FunFam" id="1.10.510.10:FF:000052">
    <property type="entry name" value="Tyrosine-protein kinase"/>
    <property type="match status" value="1"/>
</dbReference>
<dbReference type="Gene3D" id="1.10.510.10">
    <property type="entry name" value="Transferase(Phosphotransferase) domain 1"/>
    <property type="match status" value="1"/>
</dbReference>
<feature type="binding site" evidence="3">
    <location>
        <position position="34"/>
    </location>
    <ligand>
        <name>ATP</name>
        <dbReference type="ChEBI" id="CHEBI:30616"/>
    </ligand>
</feature>
<dbReference type="InterPro" id="IPR000719">
    <property type="entry name" value="Prot_kinase_dom"/>
</dbReference>
<dbReference type="eggNOG" id="KOG0197">
    <property type="taxonomic scope" value="Eukaryota"/>
</dbReference>
<sequence length="253" mass="28747">IDINSIEILEQLGKGQYGIVNRGMYLGKIEVAIKTMTIGALEDDFIEEAFTMTNLQHDNLVKLYGVCTKTSPIRIVTEYLKNGSLLLYLQKHKQRFIFNVDSLVEMCIEVARGMTYLEQNKIIHRDLAARNCLVDEKGLVKVGDFGLARYVLDNEYISSKGTKFPVRWASPEIIMHSMFSSKSDVWAYGVLVWEIFTCGQLPYGPRKNVDIANEISKGSLNLERPPLSCEVTYNIMKSCWKMVSGRWGEDGKI</sequence>
<dbReference type="SMART" id="SM00219">
    <property type="entry name" value="TyrKc"/>
    <property type="match status" value="1"/>
</dbReference>
<feature type="domain" description="Protein kinase" evidence="4">
    <location>
        <begin position="6"/>
        <end position="253"/>
    </location>
</feature>
<dbReference type="AlphaFoldDB" id="T1G000"/>
<evidence type="ECO:0000313" key="5">
    <source>
        <dbReference type="EMBL" id="ESN92647.1"/>
    </source>
</evidence>
<evidence type="ECO:0000313" key="7">
    <source>
        <dbReference type="Proteomes" id="UP000015101"/>
    </source>
</evidence>
<dbReference type="PROSITE" id="PS00109">
    <property type="entry name" value="PROTEIN_KINASE_TYR"/>
    <property type="match status" value="1"/>
</dbReference>
<evidence type="ECO:0000256" key="1">
    <source>
        <dbReference type="ARBA" id="ARBA00022741"/>
    </source>
</evidence>
<dbReference type="GO" id="GO:0005524">
    <property type="term" value="F:ATP binding"/>
    <property type="evidence" value="ECO:0007669"/>
    <property type="project" value="UniProtKB-UniRule"/>
</dbReference>
<dbReference type="OrthoDB" id="28230at2759"/>
<gene>
    <name evidence="6" type="primary">20214398</name>
    <name evidence="5" type="ORF">HELRODRAFT_69928</name>
</gene>
<dbReference type="InterPro" id="IPR011009">
    <property type="entry name" value="Kinase-like_dom_sf"/>
</dbReference>
<dbReference type="OMA" id="FGNICEY"/>
<dbReference type="PRINTS" id="PR00109">
    <property type="entry name" value="TYRKINASE"/>
</dbReference>
<evidence type="ECO:0000256" key="2">
    <source>
        <dbReference type="ARBA" id="ARBA00022840"/>
    </source>
</evidence>
<reference evidence="7" key="1">
    <citation type="submission" date="2012-12" db="EMBL/GenBank/DDBJ databases">
        <authorList>
            <person name="Hellsten U."/>
            <person name="Grimwood J."/>
            <person name="Chapman J.A."/>
            <person name="Shapiro H."/>
            <person name="Aerts A."/>
            <person name="Otillar R.P."/>
            <person name="Terry A.Y."/>
            <person name="Boore J.L."/>
            <person name="Simakov O."/>
            <person name="Marletaz F."/>
            <person name="Cho S.-J."/>
            <person name="Edsinger-Gonzales E."/>
            <person name="Havlak P."/>
            <person name="Kuo D.-H."/>
            <person name="Larsson T."/>
            <person name="Lv J."/>
            <person name="Arendt D."/>
            <person name="Savage R."/>
            <person name="Osoegawa K."/>
            <person name="de Jong P."/>
            <person name="Lindberg D.R."/>
            <person name="Seaver E.C."/>
            <person name="Weisblat D.A."/>
            <person name="Putnam N.H."/>
            <person name="Grigoriev I.V."/>
            <person name="Rokhsar D.S."/>
        </authorList>
    </citation>
    <scope>NUCLEOTIDE SEQUENCE</scope>
</reference>
<dbReference type="PROSITE" id="PS00107">
    <property type="entry name" value="PROTEIN_KINASE_ATP"/>
    <property type="match status" value="1"/>
</dbReference>
<dbReference type="GO" id="GO:0004715">
    <property type="term" value="F:non-membrane spanning protein tyrosine kinase activity"/>
    <property type="evidence" value="ECO:0000318"/>
    <property type="project" value="GO_Central"/>
</dbReference>
<dbReference type="SUPFAM" id="SSF56112">
    <property type="entry name" value="Protein kinase-like (PK-like)"/>
    <property type="match status" value="1"/>
</dbReference>
<dbReference type="Pfam" id="PF07714">
    <property type="entry name" value="PK_Tyr_Ser-Thr"/>
    <property type="match status" value="1"/>
</dbReference>
<dbReference type="Proteomes" id="UP000015101">
    <property type="component" value="Unassembled WGS sequence"/>
</dbReference>
<name>T1G000_HELRO</name>
<dbReference type="InterPro" id="IPR020635">
    <property type="entry name" value="Tyr_kinase_cat_dom"/>
</dbReference>
<dbReference type="KEGG" id="hro:HELRODRAFT_69928"/>
<dbReference type="EnsemblMetazoa" id="HelroT69928">
    <property type="protein sequence ID" value="HelroP69928"/>
    <property type="gene ID" value="HelroG69928"/>
</dbReference>
<proteinExistence type="predicted"/>
<dbReference type="HOGENOM" id="CLU_000288_7_40_1"/>
<reference evidence="6" key="3">
    <citation type="submission" date="2015-06" db="UniProtKB">
        <authorList>
            <consortium name="EnsemblMetazoa"/>
        </authorList>
    </citation>
    <scope>IDENTIFICATION</scope>
</reference>
<dbReference type="PANTHER" id="PTHR24418">
    <property type="entry name" value="TYROSINE-PROTEIN KINASE"/>
    <property type="match status" value="1"/>
</dbReference>
<protein>
    <recommendedName>
        <fullName evidence="4">Protein kinase domain-containing protein</fullName>
    </recommendedName>
</protein>
<dbReference type="InterPro" id="IPR017441">
    <property type="entry name" value="Protein_kinase_ATP_BS"/>
</dbReference>
<dbReference type="InterPro" id="IPR001245">
    <property type="entry name" value="Ser-Thr/Tyr_kinase_cat_dom"/>
</dbReference>
<accession>T1G000</accession>
<reference evidence="5 7" key="2">
    <citation type="journal article" date="2013" name="Nature">
        <title>Insights into bilaterian evolution from three spiralian genomes.</title>
        <authorList>
            <person name="Simakov O."/>
            <person name="Marletaz F."/>
            <person name="Cho S.J."/>
            <person name="Edsinger-Gonzales E."/>
            <person name="Havlak P."/>
            <person name="Hellsten U."/>
            <person name="Kuo D.H."/>
            <person name="Larsson T."/>
            <person name="Lv J."/>
            <person name="Arendt D."/>
            <person name="Savage R."/>
            <person name="Osoegawa K."/>
            <person name="de Jong P."/>
            <person name="Grimwood J."/>
            <person name="Chapman J.A."/>
            <person name="Shapiro H."/>
            <person name="Aerts A."/>
            <person name="Otillar R.P."/>
            <person name="Terry A.Y."/>
            <person name="Boore J.L."/>
            <person name="Grigoriev I.V."/>
            <person name="Lindberg D.R."/>
            <person name="Seaver E.C."/>
            <person name="Weisblat D.A."/>
            <person name="Putnam N.H."/>
            <person name="Rokhsar D.S."/>
        </authorList>
    </citation>
    <scope>NUCLEOTIDE SEQUENCE</scope>
</reference>
<dbReference type="EMBL" id="AMQM01001784">
    <property type="status" value="NOT_ANNOTATED_CDS"/>
    <property type="molecule type" value="Genomic_DNA"/>
</dbReference>
<dbReference type="InterPro" id="IPR050198">
    <property type="entry name" value="Non-receptor_tyrosine_kinases"/>
</dbReference>
<dbReference type="RefSeq" id="XP_009028875.1">
    <property type="nucleotide sequence ID" value="XM_009030627.1"/>
</dbReference>
<dbReference type="InterPro" id="IPR008266">
    <property type="entry name" value="Tyr_kinase_AS"/>
</dbReference>
<evidence type="ECO:0000259" key="4">
    <source>
        <dbReference type="PROSITE" id="PS50011"/>
    </source>
</evidence>
<dbReference type="EMBL" id="KB097639">
    <property type="protein sequence ID" value="ESN92647.1"/>
    <property type="molecule type" value="Genomic_DNA"/>
</dbReference>
<organism evidence="6 7">
    <name type="scientific">Helobdella robusta</name>
    <name type="common">Californian leech</name>
    <dbReference type="NCBI Taxonomy" id="6412"/>
    <lineage>
        <taxon>Eukaryota</taxon>
        <taxon>Metazoa</taxon>
        <taxon>Spiralia</taxon>
        <taxon>Lophotrochozoa</taxon>
        <taxon>Annelida</taxon>
        <taxon>Clitellata</taxon>
        <taxon>Hirudinea</taxon>
        <taxon>Rhynchobdellida</taxon>
        <taxon>Glossiphoniidae</taxon>
        <taxon>Helobdella</taxon>
    </lineage>
</organism>
<dbReference type="PIRSF" id="PIRSF000654">
    <property type="entry name" value="Integrin-linked_kinase"/>
    <property type="match status" value="1"/>
</dbReference>
<dbReference type="STRING" id="6412.T1G000"/>
<evidence type="ECO:0000256" key="3">
    <source>
        <dbReference type="PROSITE-ProRule" id="PRU10141"/>
    </source>
</evidence>
<keyword evidence="1 3" id="KW-0547">Nucleotide-binding</keyword>